<evidence type="ECO:0000256" key="10">
    <source>
        <dbReference type="ARBA" id="ARBA00023136"/>
    </source>
</evidence>
<keyword evidence="9 12" id="KW-1133">Transmembrane helix</keyword>
<dbReference type="EMBL" id="AXZF01000202">
    <property type="protein sequence ID" value="ERT63192.1"/>
    <property type="molecule type" value="Genomic_DNA"/>
</dbReference>
<dbReference type="PANTHER" id="PTHR30009:SF24">
    <property type="entry name" value="PTS SYSTEM, IIBC COMPONENT"/>
    <property type="match status" value="1"/>
</dbReference>
<dbReference type="SUPFAM" id="SSF55604">
    <property type="entry name" value="Glucose permease domain IIB"/>
    <property type="match status" value="1"/>
</dbReference>
<evidence type="ECO:0000256" key="3">
    <source>
        <dbReference type="ARBA" id="ARBA00022475"/>
    </source>
</evidence>
<evidence type="ECO:0000256" key="5">
    <source>
        <dbReference type="ARBA" id="ARBA00022679"/>
    </source>
</evidence>
<feature type="domain" description="PTS EIIC type-1" evidence="14">
    <location>
        <begin position="18"/>
        <end position="429"/>
    </location>
</feature>
<evidence type="ECO:0000313" key="15">
    <source>
        <dbReference type="EMBL" id="ERT63192.1"/>
    </source>
</evidence>
<feature type="transmembrane region" description="Helical" evidence="12">
    <location>
        <begin position="74"/>
        <end position="95"/>
    </location>
</feature>
<feature type="transmembrane region" description="Helical" evidence="12">
    <location>
        <begin position="285"/>
        <end position="309"/>
    </location>
</feature>
<dbReference type="PATRIC" id="fig|1319815.3.peg.2807"/>
<dbReference type="GO" id="GO:0090563">
    <property type="term" value="F:protein-phosphocysteine-sugar phosphotransferase activity"/>
    <property type="evidence" value="ECO:0007669"/>
    <property type="project" value="TreeGrafter"/>
</dbReference>
<dbReference type="PROSITE" id="PS51103">
    <property type="entry name" value="PTS_EIIC_TYPE_1"/>
    <property type="match status" value="1"/>
</dbReference>
<keyword evidence="16" id="KW-1185">Reference proteome</keyword>
<keyword evidence="7 12" id="KW-0812">Transmembrane</keyword>
<dbReference type="InterPro" id="IPR003352">
    <property type="entry name" value="PTS_EIIC"/>
</dbReference>
<dbReference type="PANTHER" id="PTHR30009">
    <property type="entry name" value="CYTOCHROME C-TYPE SYNTHESIS PROTEIN AND PTS TRANSMEMBRANE COMPONENT"/>
    <property type="match status" value="1"/>
</dbReference>
<keyword evidence="6" id="KW-0598">Phosphotransferase system</keyword>
<keyword evidence="3" id="KW-1003">Cell membrane</keyword>
<dbReference type="CDD" id="cd00212">
    <property type="entry name" value="PTS_IIB_glc"/>
    <property type="match status" value="1"/>
</dbReference>
<evidence type="ECO:0000256" key="8">
    <source>
        <dbReference type="ARBA" id="ARBA00022777"/>
    </source>
</evidence>
<dbReference type="InterPro" id="IPR036878">
    <property type="entry name" value="Glu_permease_IIB"/>
</dbReference>
<gene>
    <name evidence="15" type="ORF">HMPREF0202_02962</name>
</gene>
<dbReference type="HOGENOM" id="CLU_012312_1_0_0"/>
<evidence type="ECO:0000256" key="6">
    <source>
        <dbReference type="ARBA" id="ARBA00022683"/>
    </source>
</evidence>
<dbReference type="GO" id="GO:0005886">
    <property type="term" value="C:plasma membrane"/>
    <property type="evidence" value="ECO:0007669"/>
    <property type="project" value="UniProtKB-SubCell"/>
</dbReference>
<dbReference type="eggNOG" id="COG1263">
    <property type="taxonomic scope" value="Bacteria"/>
</dbReference>
<feature type="domain" description="PTS EIIB type-1" evidence="13">
    <location>
        <begin position="450"/>
        <end position="531"/>
    </location>
</feature>
<dbReference type="AlphaFoldDB" id="U7UUU0"/>
<dbReference type="InterPro" id="IPR050429">
    <property type="entry name" value="PTS_Glucose_EIICBA"/>
</dbReference>
<organism evidence="15 16">
    <name type="scientific">Cetobacterium somerae ATCC BAA-474</name>
    <dbReference type="NCBI Taxonomy" id="1319815"/>
    <lineage>
        <taxon>Bacteria</taxon>
        <taxon>Fusobacteriati</taxon>
        <taxon>Fusobacteriota</taxon>
        <taxon>Fusobacteriia</taxon>
        <taxon>Fusobacteriales</taxon>
        <taxon>Fusobacteriaceae</taxon>
        <taxon>Cetobacterium</taxon>
    </lineage>
</organism>
<evidence type="ECO:0000256" key="1">
    <source>
        <dbReference type="ARBA" id="ARBA00004651"/>
    </source>
</evidence>
<accession>U7UUU0</accession>
<feature type="transmembrane region" description="Helical" evidence="12">
    <location>
        <begin position="102"/>
        <end position="121"/>
    </location>
</feature>
<feature type="transmembrane region" description="Helical" evidence="12">
    <location>
        <begin position="321"/>
        <end position="337"/>
    </location>
</feature>
<feature type="transmembrane region" description="Helical" evidence="12">
    <location>
        <begin position="397"/>
        <end position="417"/>
    </location>
</feature>
<feature type="transmembrane region" description="Helical" evidence="12">
    <location>
        <begin position="31"/>
        <end position="54"/>
    </location>
</feature>
<dbReference type="InterPro" id="IPR001996">
    <property type="entry name" value="PTS_IIB_1"/>
</dbReference>
<evidence type="ECO:0000313" key="16">
    <source>
        <dbReference type="Proteomes" id="UP000017081"/>
    </source>
</evidence>
<dbReference type="InterPro" id="IPR013013">
    <property type="entry name" value="PTS_EIIC_1"/>
</dbReference>
<dbReference type="NCBIfam" id="TIGR00826">
    <property type="entry name" value="EIIB_glc"/>
    <property type="match status" value="1"/>
</dbReference>
<keyword evidence="10 12" id="KW-0472">Membrane</keyword>
<dbReference type="Pfam" id="PF00367">
    <property type="entry name" value="PTS_EIIB"/>
    <property type="match status" value="1"/>
</dbReference>
<evidence type="ECO:0000256" key="9">
    <source>
        <dbReference type="ARBA" id="ARBA00022989"/>
    </source>
</evidence>
<dbReference type="GO" id="GO:0008982">
    <property type="term" value="F:protein-N(PI)-phosphohistidine-sugar phosphotransferase activity"/>
    <property type="evidence" value="ECO:0007669"/>
    <property type="project" value="InterPro"/>
</dbReference>
<keyword evidence="5" id="KW-0808">Transferase</keyword>
<evidence type="ECO:0000256" key="11">
    <source>
        <dbReference type="PROSITE-ProRule" id="PRU00421"/>
    </source>
</evidence>
<dbReference type="STRING" id="1319815.HMPREF0202_02962"/>
<evidence type="ECO:0000256" key="7">
    <source>
        <dbReference type="ARBA" id="ARBA00022692"/>
    </source>
</evidence>
<evidence type="ECO:0000256" key="4">
    <source>
        <dbReference type="ARBA" id="ARBA00022597"/>
    </source>
</evidence>
<dbReference type="Pfam" id="PF02378">
    <property type="entry name" value="PTS_EIIC"/>
    <property type="match status" value="1"/>
</dbReference>
<dbReference type="Gene3D" id="3.30.1360.60">
    <property type="entry name" value="Glucose permease domain IIB"/>
    <property type="match status" value="1"/>
</dbReference>
<dbReference type="GO" id="GO:0016301">
    <property type="term" value="F:kinase activity"/>
    <property type="evidence" value="ECO:0007669"/>
    <property type="project" value="UniProtKB-KW"/>
</dbReference>
<comment type="caution">
    <text evidence="15">The sequence shown here is derived from an EMBL/GenBank/DDBJ whole genome shotgun (WGS) entry which is preliminary data.</text>
</comment>
<keyword evidence="4" id="KW-0762">Sugar transport</keyword>
<feature type="transmembrane region" description="Helical" evidence="12">
    <location>
        <begin position="141"/>
        <end position="163"/>
    </location>
</feature>
<dbReference type="Proteomes" id="UP000017081">
    <property type="component" value="Unassembled WGS sequence"/>
</dbReference>
<name>U7UUU0_9FUSO</name>
<comment type="subcellular location">
    <subcellularLocation>
        <location evidence="1">Cell membrane</location>
        <topology evidence="1">Multi-pass membrane protein</topology>
    </subcellularLocation>
</comment>
<dbReference type="RefSeq" id="WP_023052479.1">
    <property type="nucleotide sequence ID" value="NZ_CP173060.2"/>
</dbReference>
<sequence>MDKVLKKDCGLNFEKLKKTITRLGTEFSKGILVPVFTLPIVGMLLAFGVLLTNPSIPFSKIQWLNNFGVLTKDSLLSIFINLSPIFAVGIASGMAKRKKGDAGLSGIILFFIFLYSMNSFMKIKGFLITGDLRGTGQSLVLGVQVLDMGVFLGIILGLVTSYLHNKFVDKEFEGAMRLYGSSNLALLIGIPIVISLSIFFTYTWPVIQIFIAKMTNTIVSTGVFGVGIYGFLERILIPTGLHHLLWVPVELSAISGTGVVDGQYLEGVRNIAMAELSSSTINRLGPGAVYLTKAMSKMFGLVGAALAMYRCANSDLKEKTKGILIPAVGAAVFAGVTEPLEFSFLFTAPILFVVHAILAGIGMAVAALLDLRVIAVSGGIEFLAMMLPAGVKGDTLKFILLGFAQIALYYVIFKFLIEKLNLKTPGRESGEVKLYSKEDYKEKNKESEKSDKIKNIILGLGSSENIKTITNCYSRLRVQVKDLEKIDENLLNTTGCSGIVKSSEGVQIIYGLSVQKIKKEVCKELNIKDEE</sequence>
<dbReference type="InterPro" id="IPR018113">
    <property type="entry name" value="PTrfase_EIIB_Cys"/>
</dbReference>
<evidence type="ECO:0000256" key="2">
    <source>
        <dbReference type="ARBA" id="ARBA00022448"/>
    </source>
</evidence>
<reference evidence="15 16" key="1">
    <citation type="submission" date="2013-08" db="EMBL/GenBank/DDBJ databases">
        <authorList>
            <person name="Weinstock G."/>
            <person name="Sodergren E."/>
            <person name="Wylie T."/>
            <person name="Fulton L."/>
            <person name="Fulton R."/>
            <person name="Fronick C."/>
            <person name="O'Laughlin M."/>
            <person name="Godfrey J."/>
            <person name="Miner T."/>
            <person name="Herter B."/>
            <person name="Appelbaum E."/>
            <person name="Cordes M."/>
            <person name="Lek S."/>
            <person name="Wollam A."/>
            <person name="Pepin K.H."/>
            <person name="Palsikar V.B."/>
            <person name="Mitreva M."/>
            <person name="Wilson R.K."/>
        </authorList>
    </citation>
    <scope>NUCLEOTIDE SEQUENCE [LARGE SCALE GENOMIC DNA]</scope>
    <source>
        <strain evidence="15 16">ATCC BAA-474</strain>
    </source>
</reference>
<evidence type="ECO:0000256" key="12">
    <source>
        <dbReference type="SAM" id="Phobius"/>
    </source>
</evidence>
<evidence type="ECO:0000259" key="13">
    <source>
        <dbReference type="PROSITE" id="PS51098"/>
    </source>
</evidence>
<proteinExistence type="predicted"/>
<dbReference type="GO" id="GO:0009401">
    <property type="term" value="P:phosphoenolpyruvate-dependent sugar phosphotransferase system"/>
    <property type="evidence" value="ECO:0007669"/>
    <property type="project" value="UniProtKB-KW"/>
</dbReference>
<feature type="active site" description="Phosphocysteine intermediate; for EIIB activity" evidence="11">
    <location>
        <position position="472"/>
    </location>
</feature>
<dbReference type="PROSITE" id="PS51098">
    <property type="entry name" value="PTS_EIIB_TYPE_1"/>
    <property type="match status" value="1"/>
</dbReference>
<dbReference type="eggNOG" id="COG1264">
    <property type="taxonomic scope" value="Bacteria"/>
</dbReference>
<protein>
    <submittedName>
        <fullName evidence="15">Uncharacterized protein</fullName>
    </submittedName>
</protein>
<evidence type="ECO:0000259" key="14">
    <source>
        <dbReference type="PROSITE" id="PS51103"/>
    </source>
</evidence>
<feature type="transmembrane region" description="Helical" evidence="12">
    <location>
        <begin position="184"/>
        <end position="204"/>
    </location>
</feature>
<keyword evidence="8" id="KW-0418">Kinase</keyword>
<feature type="transmembrane region" description="Helical" evidence="12">
    <location>
        <begin position="210"/>
        <end position="232"/>
    </location>
</feature>
<keyword evidence="2" id="KW-0813">Transport</keyword>
<feature type="transmembrane region" description="Helical" evidence="12">
    <location>
        <begin position="343"/>
        <end position="366"/>
    </location>
</feature>